<reference evidence="3" key="1">
    <citation type="submission" date="2020-08" db="EMBL/GenBank/DDBJ databases">
        <authorList>
            <person name="Hu Y."/>
            <person name="Nguyen S.V."/>
            <person name="Li F."/>
            <person name="Fanning S."/>
        </authorList>
    </citation>
    <scope>NUCLEOTIDE SEQUENCE</scope>
    <source>
        <strain evidence="3">SYSU D8009</strain>
    </source>
</reference>
<name>A0A9X0R252_9PROT</name>
<organism evidence="3 4">
    <name type="scientific">Siccirubricoccus deserti</name>
    <dbReference type="NCBI Taxonomy" id="2013562"/>
    <lineage>
        <taxon>Bacteria</taxon>
        <taxon>Pseudomonadati</taxon>
        <taxon>Pseudomonadota</taxon>
        <taxon>Alphaproteobacteria</taxon>
        <taxon>Acetobacterales</taxon>
        <taxon>Roseomonadaceae</taxon>
        <taxon>Siccirubricoccus</taxon>
    </lineage>
</organism>
<comment type="caution">
    <text evidence="3">The sequence shown here is derived from an EMBL/GenBank/DDBJ whole genome shotgun (WGS) entry which is preliminary data.</text>
</comment>
<gene>
    <name evidence="3" type="ORF">H7965_23800</name>
</gene>
<dbReference type="Pfam" id="PF12307">
    <property type="entry name" value="DUF3631"/>
    <property type="match status" value="1"/>
</dbReference>
<dbReference type="InterPro" id="IPR022081">
    <property type="entry name" value="DUF3631"/>
</dbReference>
<dbReference type="AlphaFoldDB" id="A0A9X0R252"/>
<evidence type="ECO:0000313" key="4">
    <source>
        <dbReference type="Proteomes" id="UP000600101"/>
    </source>
</evidence>
<feature type="region of interest" description="Disordered" evidence="1">
    <location>
        <begin position="425"/>
        <end position="452"/>
    </location>
</feature>
<accession>A0A9X0R252</accession>
<dbReference type="EMBL" id="JACOMF010000049">
    <property type="protein sequence ID" value="MBC4018314.1"/>
    <property type="molecule type" value="Genomic_DNA"/>
</dbReference>
<keyword evidence="4" id="KW-1185">Reference proteome</keyword>
<dbReference type="RefSeq" id="WP_186773067.1">
    <property type="nucleotide sequence ID" value="NZ_JACOMF010000049.1"/>
</dbReference>
<sequence length="510" mass="55455">MSETRDRAAEALEIARLSALDPMEYDRQRQAAAERLGVRVSVLDEAVQGARPKPEAADGRGVALAQVEPWHDPVDAAAMLHDLAAAIERHVILPASAIDCCTLWIAHTWVHERFQHSPRLSVTSPVKRCGKSTLLDVLRATSHRPLKADNISASGVFRTVEALRPLTLLVDEADTFLGDNEELRGILNSGFERSGEVIRVVEVKDEWQPIRFATFAPVALAGIGTLPGTLEDRAVPIVLQRKAAAEVVVKLRSPGARAALHTITRKLARWAADRAARLPMDPPIPDALGDREGDISVPLLAVADDAGGEWPRRAREALLSVFGLRTAAEGTMESGALLLRDIKLLFAETSSLRMPSADIVRRLGEMEERPWPEWRGGKPMTAPQLARALNPFGVRPATIRFGVDTAKGYYREAFDEAWSRYLPSENPISPVSEPSQRHKPGNSRASGQDQSVTPDFALRIENRLKPVDDLGCDGVTAPAGVAGGEEDVEAVDEWLSGNPVLDPAEAAAWP</sequence>
<evidence type="ECO:0000313" key="3">
    <source>
        <dbReference type="EMBL" id="MBC4018314.1"/>
    </source>
</evidence>
<feature type="domain" description="DUF3631" evidence="2">
    <location>
        <begin position="239"/>
        <end position="421"/>
    </location>
</feature>
<evidence type="ECO:0000259" key="2">
    <source>
        <dbReference type="Pfam" id="PF12307"/>
    </source>
</evidence>
<evidence type="ECO:0000256" key="1">
    <source>
        <dbReference type="SAM" id="MobiDB-lite"/>
    </source>
</evidence>
<proteinExistence type="predicted"/>
<feature type="compositionally biased region" description="Polar residues" evidence="1">
    <location>
        <begin position="443"/>
        <end position="452"/>
    </location>
</feature>
<dbReference type="Proteomes" id="UP000600101">
    <property type="component" value="Unassembled WGS sequence"/>
</dbReference>
<protein>
    <submittedName>
        <fullName evidence="3">DUF3631 domain-containing protein</fullName>
    </submittedName>
</protein>